<dbReference type="InterPro" id="IPR012338">
    <property type="entry name" value="Beta-lactam/transpept-like"/>
</dbReference>
<comment type="pathway">
    <text evidence="3">Cell wall biogenesis; peptidoglycan biosynthesis.</text>
</comment>
<evidence type="ECO:0000259" key="31">
    <source>
        <dbReference type="Pfam" id="PF17092"/>
    </source>
</evidence>
<dbReference type="Gene3D" id="1.10.3810.10">
    <property type="entry name" value="Biosynthetic peptidoglycan transglycosylase-like"/>
    <property type="match status" value="1"/>
</dbReference>
<keyword evidence="9" id="KW-0997">Cell inner membrane</keyword>
<dbReference type="Pfam" id="PF17092">
    <property type="entry name" value="PCB_OB"/>
    <property type="match status" value="1"/>
</dbReference>
<feature type="compositionally biased region" description="Polar residues" evidence="28">
    <location>
        <begin position="810"/>
        <end position="822"/>
    </location>
</feature>
<feature type="domain" description="Penicillin-binding protein transpeptidase" evidence="29">
    <location>
        <begin position="433"/>
        <end position="706"/>
    </location>
</feature>
<evidence type="ECO:0000256" key="25">
    <source>
        <dbReference type="ARBA" id="ARBA00044770"/>
    </source>
</evidence>
<dbReference type="GO" id="GO:0009252">
    <property type="term" value="P:peptidoglycan biosynthetic process"/>
    <property type="evidence" value="ECO:0007669"/>
    <property type="project" value="UniProtKB-UniPathway"/>
</dbReference>
<dbReference type="PANTHER" id="PTHR32282:SF27">
    <property type="entry name" value="PENICILLIN-BINDING PROTEIN 1A"/>
    <property type="match status" value="1"/>
</dbReference>
<keyword evidence="10" id="KW-0121">Carboxypeptidase</keyword>
<comment type="similarity">
    <text evidence="5">In the N-terminal section; belongs to the glycosyltransferase 51 family.</text>
</comment>
<dbReference type="NCBIfam" id="TIGR02074">
    <property type="entry name" value="PBP_1a_fam"/>
    <property type="match status" value="1"/>
</dbReference>
<feature type="region of interest" description="Disordered" evidence="28">
    <location>
        <begin position="784"/>
        <end position="822"/>
    </location>
</feature>
<keyword evidence="11" id="KW-0645">Protease</keyword>
<dbReference type="InterPro" id="IPR001264">
    <property type="entry name" value="Glyco_trans_51"/>
</dbReference>
<dbReference type="InterPro" id="IPR001460">
    <property type="entry name" value="PCN-bd_Tpept"/>
</dbReference>
<dbReference type="GO" id="GO:0009002">
    <property type="term" value="F:serine-type D-Ala-D-Ala carboxypeptidase activity"/>
    <property type="evidence" value="ECO:0007669"/>
    <property type="project" value="UniProtKB-EC"/>
</dbReference>
<comment type="catalytic activity">
    <reaction evidence="26">
        <text>[GlcNAc-(1-&gt;4)-Mur2Ac(oyl-L-Ala-gamma-D-Glu-L-Lys-D-Ala-D-Ala)](n)-di-trans,octa-cis-undecaprenyl diphosphate + beta-D-GlcNAc-(1-&gt;4)-Mur2Ac(oyl-L-Ala-gamma-D-Glu-L-Lys-D-Ala-D-Ala)-di-trans,octa-cis-undecaprenyl diphosphate = [GlcNAc-(1-&gt;4)-Mur2Ac(oyl-L-Ala-gamma-D-Glu-L-Lys-D-Ala-D-Ala)](n+1)-di-trans,octa-cis-undecaprenyl diphosphate + di-trans,octa-cis-undecaprenyl diphosphate + H(+)</text>
        <dbReference type="Rhea" id="RHEA:23708"/>
        <dbReference type="Rhea" id="RHEA-COMP:9602"/>
        <dbReference type="Rhea" id="RHEA-COMP:9603"/>
        <dbReference type="ChEBI" id="CHEBI:15378"/>
        <dbReference type="ChEBI" id="CHEBI:58405"/>
        <dbReference type="ChEBI" id="CHEBI:60033"/>
        <dbReference type="ChEBI" id="CHEBI:78435"/>
        <dbReference type="EC" id="2.4.99.28"/>
    </reaction>
</comment>
<dbReference type="GO" id="GO:0046677">
    <property type="term" value="P:response to antibiotic"/>
    <property type="evidence" value="ECO:0007669"/>
    <property type="project" value="UniProtKB-KW"/>
</dbReference>
<comment type="subcellular location">
    <subcellularLocation>
        <location evidence="2">Cell inner membrane</location>
        <topology evidence="2">Single-pass type II membrane protein</topology>
    </subcellularLocation>
</comment>
<evidence type="ECO:0000256" key="16">
    <source>
        <dbReference type="ARBA" id="ARBA00022960"/>
    </source>
</evidence>
<accession>A0A1T4VW89</accession>
<evidence type="ECO:0000256" key="27">
    <source>
        <dbReference type="ARBA" id="ARBA00060592"/>
    </source>
</evidence>
<dbReference type="Pfam" id="PF00905">
    <property type="entry name" value="Transpeptidase"/>
    <property type="match status" value="1"/>
</dbReference>
<evidence type="ECO:0000256" key="7">
    <source>
        <dbReference type="ARBA" id="ARBA00018638"/>
    </source>
</evidence>
<keyword evidence="33" id="KW-1185">Reference proteome</keyword>
<dbReference type="SUPFAM" id="SSF56601">
    <property type="entry name" value="beta-lactamase/transpeptidase-like"/>
    <property type="match status" value="1"/>
</dbReference>
<evidence type="ECO:0000256" key="11">
    <source>
        <dbReference type="ARBA" id="ARBA00022670"/>
    </source>
</evidence>
<organism evidence="32 33">
    <name type="scientific">Succinivibrio dextrinosolvens DSM 3072</name>
    <dbReference type="NCBI Taxonomy" id="1123324"/>
    <lineage>
        <taxon>Bacteria</taxon>
        <taxon>Pseudomonadati</taxon>
        <taxon>Pseudomonadota</taxon>
        <taxon>Gammaproteobacteria</taxon>
        <taxon>Aeromonadales</taxon>
        <taxon>Succinivibrionaceae</taxon>
        <taxon>Succinivibrio</taxon>
    </lineage>
</organism>
<feature type="domain" description="Penicillin-binding protein OB-like" evidence="31">
    <location>
        <begin position="318"/>
        <end position="430"/>
    </location>
</feature>
<gene>
    <name evidence="32" type="ORF">SAMN02745213_02192</name>
</gene>
<name>A0A1T4VW89_9GAMM</name>
<dbReference type="Proteomes" id="UP000242432">
    <property type="component" value="Unassembled WGS sequence"/>
</dbReference>
<dbReference type="InterPro" id="IPR036950">
    <property type="entry name" value="PBP_transglycosylase"/>
</dbReference>
<evidence type="ECO:0000256" key="3">
    <source>
        <dbReference type="ARBA" id="ARBA00004752"/>
    </source>
</evidence>
<keyword evidence="21" id="KW-0046">Antibiotic resistance</keyword>
<evidence type="ECO:0000256" key="9">
    <source>
        <dbReference type="ARBA" id="ARBA00022519"/>
    </source>
</evidence>
<evidence type="ECO:0000256" key="6">
    <source>
        <dbReference type="ARBA" id="ARBA00012448"/>
    </source>
</evidence>
<comment type="similarity">
    <text evidence="4">In the C-terminal section; belongs to the transpeptidase family.</text>
</comment>
<evidence type="ECO:0000259" key="29">
    <source>
        <dbReference type="Pfam" id="PF00905"/>
    </source>
</evidence>
<dbReference type="RefSeq" id="WP_159443106.1">
    <property type="nucleotide sequence ID" value="NZ_FUXX01000057.1"/>
</dbReference>
<evidence type="ECO:0000256" key="26">
    <source>
        <dbReference type="ARBA" id="ARBA00049902"/>
    </source>
</evidence>
<dbReference type="PANTHER" id="PTHR32282">
    <property type="entry name" value="BINDING PROTEIN TRANSPEPTIDASE, PUTATIVE-RELATED"/>
    <property type="match status" value="1"/>
</dbReference>
<evidence type="ECO:0000256" key="15">
    <source>
        <dbReference type="ARBA" id="ARBA00022801"/>
    </source>
</evidence>
<keyword evidence="12" id="KW-0328">Glycosyltransferase</keyword>
<keyword evidence="18" id="KW-0573">Peptidoglycan synthesis</keyword>
<keyword evidence="13" id="KW-0808">Transferase</keyword>
<evidence type="ECO:0000256" key="10">
    <source>
        <dbReference type="ARBA" id="ARBA00022645"/>
    </source>
</evidence>
<evidence type="ECO:0000256" key="18">
    <source>
        <dbReference type="ARBA" id="ARBA00022984"/>
    </source>
</evidence>
<evidence type="ECO:0000256" key="22">
    <source>
        <dbReference type="ARBA" id="ARBA00023268"/>
    </source>
</evidence>
<dbReference type="GO" id="GO:0008955">
    <property type="term" value="F:peptidoglycan glycosyltransferase activity"/>
    <property type="evidence" value="ECO:0007669"/>
    <property type="project" value="UniProtKB-EC"/>
</dbReference>
<evidence type="ECO:0000256" key="23">
    <source>
        <dbReference type="ARBA" id="ARBA00023316"/>
    </source>
</evidence>
<keyword evidence="15" id="KW-0378">Hydrolase</keyword>
<evidence type="ECO:0000259" key="30">
    <source>
        <dbReference type="Pfam" id="PF00912"/>
    </source>
</evidence>
<keyword evidence="23" id="KW-0961">Cell wall biogenesis/degradation</keyword>
<evidence type="ECO:0000256" key="2">
    <source>
        <dbReference type="ARBA" id="ARBA00004249"/>
    </source>
</evidence>
<dbReference type="FunFam" id="1.10.3810.10:FF:000003">
    <property type="entry name" value="Penicillin-binding protein 1a"/>
    <property type="match status" value="1"/>
</dbReference>
<evidence type="ECO:0000256" key="28">
    <source>
        <dbReference type="SAM" id="MobiDB-lite"/>
    </source>
</evidence>
<dbReference type="EC" id="2.4.99.28" evidence="25"/>
<dbReference type="GO" id="GO:0008658">
    <property type="term" value="F:penicillin binding"/>
    <property type="evidence" value="ECO:0007669"/>
    <property type="project" value="InterPro"/>
</dbReference>
<comment type="pathway">
    <text evidence="27">Glycan biosynthesis.</text>
</comment>
<evidence type="ECO:0000256" key="12">
    <source>
        <dbReference type="ARBA" id="ARBA00022676"/>
    </source>
</evidence>
<keyword evidence="8" id="KW-1003">Cell membrane</keyword>
<dbReference type="InterPro" id="IPR023346">
    <property type="entry name" value="Lysozyme-like_dom_sf"/>
</dbReference>
<evidence type="ECO:0000313" key="32">
    <source>
        <dbReference type="EMBL" id="SKA69273.1"/>
    </source>
</evidence>
<proteinExistence type="inferred from homology"/>
<sequence>MFFKYLRIALWTGLFGIGAIGVASAGLYYQALGDLPDVEKLKEVSFETPMKIYTADNKLIGEFGEAKRIPVSIDKIPDKLKKAFLAIEDTRFYEHSGIDPIGIFRAAVVSLTAASARQGASTITQQVARNFYLTREKTIQRKLKEIFISLRIEQVLTKEEIFELYLNKIALGHRSYGVAAAAQTYYGKTLDELTLGQMATIAGLPKAPSVLNPISNPERSKERRHLVLERMLALGFITEEEYKNAEAEPYRAEFHSSKLESYAPYVAESVRQTVIDKYGDQAYLDGYEIYTTILSKDQEAANYAVFKGVTDYDRRHGYRGAADNINKIKDYNPDTFDRAKYLYAADKFHYIKPAIVTEISDENGICTAVARKDTEVKITFENMKWAAPFISDKRQGPSPKKVSDVVALGDLIYYYVNDKQENVLTQVPQVEAAIVALNQYTGGIVATVGGYDFAKSKFDRATQSVRQTGSNFKPFLYSAAVARGININSIFQDLPIKTWDPGSMTWWVPKNSPNRYDGAMTLREGLARSKNVVSIRLIRQIGVQNAVEHIKKFGFNLPKSQQVESMALGSVEVTPLELVTGYATFANGGFKVTPYLISKIVKNGEVIFEENPKKADPTAPDRVVNGITLEYVDGIPEPENSAPQVLSHKNAFIVGDMMSSVIYGGHGVSGNYWGTGGRAKTVTGREDLHGKTGTTNNVHDAWFSGFNGDVVATSWMGFDSDRDLGWSRTQGPEGGAYSALPIWAEFIKISQQGTAPAPIPVPAGLEKCSNHGITDWCIRGGTTISESDVEGDEGVENTATDSRGAPVQTEVDTSGVSSDNIF</sequence>
<dbReference type="SUPFAM" id="SSF53955">
    <property type="entry name" value="Lysozyme-like"/>
    <property type="match status" value="1"/>
</dbReference>
<dbReference type="AlphaFoldDB" id="A0A1T4VW89"/>
<evidence type="ECO:0000256" key="14">
    <source>
        <dbReference type="ARBA" id="ARBA00022692"/>
    </source>
</evidence>
<evidence type="ECO:0000256" key="5">
    <source>
        <dbReference type="ARBA" id="ARBA00007739"/>
    </source>
</evidence>
<evidence type="ECO:0000256" key="21">
    <source>
        <dbReference type="ARBA" id="ARBA00023251"/>
    </source>
</evidence>
<comment type="catalytic activity">
    <reaction evidence="24">
        <text>Preferential cleavage: (Ac)2-L-Lys-D-Ala-|-D-Ala. Also transpeptidation of peptidyl-alanyl moieties that are N-acyl substituents of D-alanine.</text>
        <dbReference type="EC" id="3.4.16.4"/>
    </reaction>
</comment>
<evidence type="ECO:0000256" key="8">
    <source>
        <dbReference type="ARBA" id="ARBA00022475"/>
    </source>
</evidence>
<dbReference type="UniPathway" id="UPA00219"/>
<evidence type="ECO:0000256" key="19">
    <source>
        <dbReference type="ARBA" id="ARBA00022989"/>
    </source>
</evidence>
<comment type="function">
    <text evidence="1">Cell wall formation. Synthesis of cross-linked peptidoglycan from the lipid intermediates. The enzyme has a penicillin-insensitive transglycosylase N-terminal domain (formation of linear glycan strands) and a penicillin-sensitive transpeptidase C-terminal domain (cross-linking of the peptide subunits).</text>
</comment>
<evidence type="ECO:0000256" key="17">
    <source>
        <dbReference type="ARBA" id="ARBA00022968"/>
    </source>
</evidence>
<keyword evidence="20" id="KW-0472">Membrane</keyword>
<dbReference type="Gene3D" id="3.40.710.10">
    <property type="entry name" value="DD-peptidase/beta-lactamase superfamily"/>
    <property type="match status" value="2"/>
</dbReference>
<keyword evidence="17" id="KW-0735">Signal-anchor</keyword>
<dbReference type="Pfam" id="PF00912">
    <property type="entry name" value="Transgly"/>
    <property type="match status" value="1"/>
</dbReference>
<dbReference type="GO" id="GO:0005886">
    <property type="term" value="C:plasma membrane"/>
    <property type="evidence" value="ECO:0007669"/>
    <property type="project" value="UniProtKB-SubCell"/>
</dbReference>
<dbReference type="STRING" id="83771.SAMN02910357_01535"/>
<keyword evidence="19" id="KW-1133">Transmembrane helix</keyword>
<dbReference type="GO" id="GO:0008360">
    <property type="term" value="P:regulation of cell shape"/>
    <property type="evidence" value="ECO:0007669"/>
    <property type="project" value="UniProtKB-KW"/>
</dbReference>
<evidence type="ECO:0000256" key="24">
    <source>
        <dbReference type="ARBA" id="ARBA00034000"/>
    </source>
</evidence>
<evidence type="ECO:0000256" key="20">
    <source>
        <dbReference type="ARBA" id="ARBA00023136"/>
    </source>
</evidence>
<protein>
    <recommendedName>
        <fullName evidence="7">Penicillin-binding protein 1A</fullName>
        <ecNumber evidence="25">2.4.99.28</ecNumber>
        <ecNumber evidence="6">3.4.16.4</ecNumber>
    </recommendedName>
</protein>
<dbReference type="EMBL" id="FUXX01000057">
    <property type="protein sequence ID" value="SKA69273.1"/>
    <property type="molecule type" value="Genomic_DNA"/>
</dbReference>
<feature type="domain" description="Glycosyl transferase family 51" evidence="30">
    <location>
        <begin position="57"/>
        <end position="231"/>
    </location>
</feature>
<evidence type="ECO:0000256" key="1">
    <source>
        <dbReference type="ARBA" id="ARBA00002624"/>
    </source>
</evidence>
<evidence type="ECO:0000256" key="4">
    <source>
        <dbReference type="ARBA" id="ARBA00007090"/>
    </source>
</evidence>
<reference evidence="33" key="1">
    <citation type="submission" date="2017-02" db="EMBL/GenBank/DDBJ databases">
        <authorList>
            <person name="Varghese N."/>
            <person name="Submissions S."/>
        </authorList>
    </citation>
    <scope>NUCLEOTIDE SEQUENCE [LARGE SCALE GENOMIC DNA]</scope>
    <source>
        <strain evidence="33">DSM 3072</strain>
    </source>
</reference>
<evidence type="ECO:0000256" key="13">
    <source>
        <dbReference type="ARBA" id="ARBA00022679"/>
    </source>
</evidence>
<dbReference type="GO" id="GO:0030288">
    <property type="term" value="C:outer membrane-bounded periplasmic space"/>
    <property type="evidence" value="ECO:0007669"/>
    <property type="project" value="TreeGrafter"/>
</dbReference>
<dbReference type="GO" id="GO:0071555">
    <property type="term" value="P:cell wall organization"/>
    <property type="evidence" value="ECO:0007669"/>
    <property type="project" value="UniProtKB-KW"/>
</dbReference>
<dbReference type="GO" id="GO:0006508">
    <property type="term" value="P:proteolysis"/>
    <property type="evidence" value="ECO:0007669"/>
    <property type="project" value="UniProtKB-KW"/>
</dbReference>
<dbReference type="InterPro" id="IPR031376">
    <property type="entry name" value="PCB_OB"/>
</dbReference>
<dbReference type="EC" id="3.4.16.4" evidence="6"/>
<keyword evidence="14" id="KW-0812">Transmembrane</keyword>
<dbReference type="InterPro" id="IPR050396">
    <property type="entry name" value="Glycosyltr_51/Transpeptidase"/>
</dbReference>
<evidence type="ECO:0000313" key="33">
    <source>
        <dbReference type="Proteomes" id="UP000242432"/>
    </source>
</evidence>
<keyword evidence="22" id="KW-0511">Multifunctional enzyme</keyword>
<keyword evidence="16" id="KW-0133">Cell shape</keyword>